<organism evidence="1 2">
    <name type="scientific">Prunus persica</name>
    <name type="common">Peach</name>
    <name type="synonym">Amygdalus persica</name>
    <dbReference type="NCBI Taxonomy" id="3760"/>
    <lineage>
        <taxon>Eukaryota</taxon>
        <taxon>Viridiplantae</taxon>
        <taxon>Streptophyta</taxon>
        <taxon>Embryophyta</taxon>
        <taxon>Tracheophyta</taxon>
        <taxon>Spermatophyta</taxon>
        <taxon>Magnoliopsida</taxon>
        <taxon>eudicotyledons</taxon>
        <taxon>Gunneridae</taxon>
        <taxon>Pentapetalae</taxon>
        <taxon>rosids</taxon>
        <taxon>fabids</taxon>
        <taxon>Rosales</taxon>
        <taxon>Rosaceae</taxon>
        <taxon>Amygdaloideae</taxon>
        <taxon>Amygdaleae</taxon>
        <taxon>Prunus</taxon>
    </lineage>
</organism>
<protein>
    <submittedName>
        <fullName evidence="1">Uncharacterized protein</fullName>
    </submittedName>
</protein>
<keyword evidence="2" id="KW-1185">Reference proteome</keyword>
<accession>A0A251QGJ1</accession>
<gene>
    <name evidence="1" type="ORF">PRUPE_2G159300</name>
</gene>
<name>A0A251QGJ1_PRUPE</name>
<dbReference type="EMBL" id="CM007652">
    <property type="protein sequence ID" value="ONI22929.1"/>
    <property type="molecule type" value="Genomic_DNA"/>
</dbReference>
<dbReference type="AlphaFoldDB" id="A0A251QGJ1"/>
<dbReference type="Proteomes" id="UP000006882">
    <property type="component" value="Chromosome G2"/>
</dbReference>
<sequence length="144" mass="16405">MAMKSKCLLYTQNRQSSLPQKIQLKTHLPSVLSSSCKFKNLPNQAKQKLNPELILRKDQVPFQLLPVTALFCSSRMETRGFRRIFSFSGQALFNHLVPIAGLVLERLSQREFEFICILGLCKIEACDFVCVLGLCKIEACEHGW</sequence>
<evidence type="ECO:0000313" key="2">
    <source>
        <dbReference type="Proteomes" id="UP000006882"/>
    </source>
</evidence>
<evidence type="ECO:0000313" key="1">
    <source>
        <dbReference type="EMBL" id="ONI22929.1"/>
    </source>
</evidence>
<dbReference type="Gramene" id="ONI22929">
    <property type="protein sequence ID" value="ONI22929"/>
    <property type="gene ID" value="PRUPE_2G159300"/>
</dbReference>
<reference evidence="1 2" key="1">
    <citation type="journal article" date="2013" name="Nat. Genet.">
        <title>The high-quality draft genome of peach (Prunus persica) identifies unique patterns of genetic diversity, domestication and genome evolution.</title>
        <authorList>
            <consortium name="International Peach Genome Initiative"/>
            <person name="Verde I."/>
            <person name="Abbott A.G."/>
            <person name="Scalabrin S."/>
            <person name="Jung S."/>
            <person name="Shu S."/>
            <person name="Marroni F."/>
            <person name="Zhebentyayeva T."/>
            <person name="Dettori M.T."/>
            <person name="Grimwood J."/>
            <person name="Cattonaro F."/>
            <person name="Zuccolo A."/>
            <person name="Rossini L."/>
            <person name="Jenkins J."/>
            <person name="Vendramin E."/>
            <person name="Meisel L.A."/>
            <person name="Decroocq V."/>
            <person name="Sosinski B."/>
            <person name="Prochnik S."/>
            <person name="Mitros T."/>
            <person name="Policriti A."/>
            <person name="Cipriani G."/>
            <person name="Dondini L."/>
            <person name="Ficklin S."/>
            <person name="Goodstein D.M."/>
            <person name="Xuan P."/>
            <person name="Del Fabbro C."/>
            <person name="Aramini V."/>
            <person name="Copetti D."/>
            <person name="Gonzalez S."/>
            <person name="Horner D.S."/>
            <person name="Falchi R."/>
            <person name="Lucas S."/>
            <person name="Mica E."/>
            <person name="Maldonado J."/>
            <person name="Lazzari B."/>
            <person name="Bielenberg D."/>
            <person name="Pirona R."/>
            <person name="Miculan M."/>
            <person name="Barakat A."/>
            <person name="Testolin R."/>
            <person name="Stella A."/>
            <person name="Tartarini S."/>
            <person name="Tonutti P."/>
            <person name="Arus P."/>
            <person name="Orellana A."/>
            <person name="Wells C."/>
            <person name="Main D."/>
            <person name="Vizzotto G."/>
            <person name="Silva H."/>
            <person name="Salamini F."/>
            <person name="Schmutz J."/>
            <person name="Morgante M."/>
            <person name="Rokhsar D.S."/>
        </authorList>
    </citation>
    <scope>NUCLEOTIDE SEQUENCE [LARGE SCALE GENOMIC DNA]</scope>
    <source>
        <strain evidence="2">cv. Nemared</strain>
    </source>
</reference>
<proteinExistence type="predicted"/>